<dbReference type="SUPFAM" id="SSF74788">
    <property type="entry name" value="Cullin repeat-like"/>
    <property type="match status" value="1"/>
</dbReference>
<dbReference type="Gene3D" id="3.30.230.130">
    <property type="entry name" value="Cullin, Chain C, Domain 2"/>
    <property type="match status" value="1"/>
</dbReference>
<keyword evidence="2" id="KW-1017">Isopeptide bond</keyword>
<dbReference type="InterPro" id="IPR036390">
    <property type="entry name" value="WH_DNA-bd_sf"/>
</dbReference>
<feature type="region of interest" description="Disordered" evidence="7">
    <location>
        <begin position="235"/>
        <end position="257"/>
    </location>
</feature>
<protein>
    <submittedName>
        <fullName evidence="9">CULLIN_2 domain-containing protein</fullName>
    </submittedName>
</protein>
<dbReference type="FunFam" id="1.10.10.10:FF:000014">
    <property type="entry name" value="Cullin 1"/>
    <property type="match status" value="1"/>
</dbReference>
<dbReference type="GO" id="GO:0019005">
    <property type="term" value="C:SCF ubiquitin ligase complex"/>
    <property type="evidence" value="ECO:0007669"/>
    <property type="project" value="UniProtKB-ARBA"/>
</dbReference>
<reference evidence="9" key="1">
    <citation type="journal article" date="2020" name="Ecol. Evol.">
        <title>Genome structure and content of the rice root-knot nematode (Meloidogyne graminicola).</title>
        <authorList>
            <person name="Phan N.T."/>
            <person name="Danchin E.G.J."/>
            <person name="Klopp C."/>
            <person name="Perfus-Barbeoch L."/>
            <person name="Kozlowski D.K."/>
            <person name="Koutsovoulos G.D."/>
            <person name="Lopez-Roques C."/>
            <person name="Bouchez O."/>
            <person name="Zahm M."/>
            <person name="Besnard G."/>
            <person name="Bellafiore S."/>
        </authorList>
    </citation>
    <scope>NUCLEOTIDE SEQUENCE</scope>
    <source>
        <strain evidence="9">VN-18</strain>
    </source>
</reference>
<comment type="similarity">
    <text evidence="1 5 6">Belongs to the cullin family.</text>
</comment>
<dbReference type="Pfam" id="PF00888">
    <property type="entry name" value="Cullin"/>
    <property type="match status" value="1"/>
</dbReference>
<organism evidence="9 10">
    <name type="scientific">Meloidogyne graminicola</name>
    <dbReference type="NCBI Taxonomy" id="189291"/>
    <lineage>
        <taxon>Eukaryota</taxon>
        <taxon>Metazoa</taxon>
        <taxon>Ecdysozoa</taxon>
        <taxon>Nematoda</taxon>
        <taxon>Chromadorea</taxon>
        <taxon>Rhabditida</taxon>
        <taxon>Tylenchina</taxon>
        <taxon>Tylenchomorpha</taxon>
        <taxon>Tylenchoidea</taxon>
        <taxon>Meloidogynidae</taxon>
        <taxon>Meloidogyninae</taxon>
        <taxon>Meloidogyne</taxon>
    </lineage>
</organism>
<dbReference type="EMBL" id="JABEBT010000011">
    <property type="protein sequence ID" value="KAF7638620.1"/>
    <property type="molecule type" value="Genomic_DNA"/>
</dbReference>
<dbReference type="SMART" id="SM00182">
    <property type="entry name" value="CULLIN"/>
    <property type="match status" value="1"/>
</dbReference>
<dbReference type="GO" id="GO:0031625">
    <property type="term" value="F:ubiquitin protein ligase binding"/>
    <property type="evidence" value="ECO:0007669"/>
    <property type="project" value="InterPro"/>
</dbReference>
<feature type="compositionally biased region" description="Low complexity" evidence="7">
    <location>
        <begin position="238"/>
        <end position="250"/>
    </location>
</feature>
<dbReference type="InterPro" id="IPR036388">
    <property type="entry name" value="WH-like_DNA-bd_sf"/>
</dbReference>
<evidence type="ECO:0000256" key="4">
    <source>
        <dbReference type="ARBA" id="ARBA00022843"/>
    </source>
</evidence>
<dbReference type="InterPro" id="IPR001373">
    <property type="entry name" value="Cullin_N"/>
</dbReference>
<gene>
    <name evidence="9" type="ORF">Mgra_00001998</name>
</gene>
<proteinExistence type="inferred from homology"/>
<evidence type="ECO:0000256" key="5">
    <source>
        <dbReference type="PROSITE-ProRule" id="PRU00330"/>
    </source>
</evidence>
<dbReference type="SMART" id="SM00884">
    <property type="entry name" value="Cullin_Nedd8"/>
    <property type="match status" value="1"/>
</dbReference>
<dbReference type="Pfam" id="PF26557">
    <property type="entry name" value="Cullin_AB"/>
    <property type="match status" value="1"/>
</dbReference>
<dbReference type="PROSITE" id="PS50069">
    <property type="entry name" value="CULLIN_2"/>
    <property type="match status" value="1"/>
</dbReference>
<dbReference type="GO" id="GO:0006511">
    <property type="term" value="P:ubiquitin-dependent protein catabolic process"/>
    <property type="evidence" value="ECO:0007669"/>
    <property type="project" value="InterPro"/>
</dbReference>
<evidence type="ECO:0000259" key="8">
    <source>
        <dbReference type="PROSITE" id="PS50069"/>
    </source>
</evidence>
<accession>A0A8S9ZZC3</accession>
<sequence length="831" mass="96641">MNQSLCIFEIYKSGIRKTYILKQYQGIQIRRMTSAKDKKLQTEIWNDLAAGLESIYAGDEKMPPGRYMELYTHVFNFCSNNTNLTTEVIKRGVPISSSQTNFIGSELYNELNNFITNYTHTLRSNLIDQHGDSLLQFYTQTWTNYRFGSTVVNGIFSYLNRHWIRREIDEGKTGIFEVYNMAINVWKQVIFTDLHHNVTSAALALIEQDRNGDMIQTKLIKGVVESYIELGINERENGSSNENGANSSQSVGGGQAPLQPHMVRPCVKYQVYRDHFVTRLLEETLNYYTTESTTFLQSYSVPDYMKKVGERLNEERDRCQLYLDYSTLDSLLKVCDDALICNHLELFHNEFETLLSQRQSEHLGRMYDLCHRVPGALDKLKQILEAFITREGRAAIEQIAQNAMTDPKCYITTILQLYDVYNKLTNNAFKLDHGFVEAMDRAFTRFVNENEVTRLAKTASKSPHLLVLYCDQFLRKNAKNVEDEKMDEYLEQVMTVFKYIEDKDMFQAFFHKMLCKRLVTEASASEEAERSMIAKLKHMCGFEYTNKLERLLTDVTVSRDNSDIFRRQSSSKRDVDFSVIVVISNAWPLSQPIEFEIPAPLTSCIEDFIKYYSAKYTGRKLNWVLPMSRGEIISTNGTFANKYTFICNTQQISLLMLFNEKNIFKQSEFEEILKLQKDQLLPVLNSLLKVELIKCINNDPTKKKTEEIDNDNREFNLNTGFTNKKLKVDLIRAMVSSKEQKKDSEEVQRGVDEDRKIVIQVKNMKKLAAIVRIMKMRKTLKHQQLVGEVLNQLTARFQPKVPLVKKCIDMLIEKEYLKRVENDRDTYEYLA</sequence>
<dbReference type="FunFam" id="1.20.1310.10:FF:000019">
    <property type="entry name" value="Cullin 1"/>
    <property type="match status" value="1"/>
</dbReference>
<dbReference type="InterPro" id="IPR016159">
    <property type="entry name" value="Cullin_repeat-like_dom_sf"/>
</dbReference>
<evidence type="ECO:0000256" key="7">
    <source>
        <dbReference type="SAM" id="MobiDB-lite"/>
    </source>
</evidence>
<dbReference type="InterPro" id="IPR036317">
    <property type="entry name" value="Cullin_homology_sf"/>
</dbReference>
<evidence type="ECO:0000256" key="2">
    <source>
        <dbReference type="ARBA" id="ARBA00022499"/>
    </source>
</evidence>
<dbReference type="OrthoDB" id="27073at2759"/>
<dbReference type="SUPFAM" id="SSF75632">
    <property type="entry name" value="Cullin homology domain"/>
    <property type="match status" value="1"/>
</dbReference>
<dbReference type="Gene3D" id="1.20.1310.10">
    <property type="entry name" value="Cullin Repeats"/>
    <property type="match status" value="4"/>
</dbReference>
<keyword evidence="3" id="KW-0833">Ubl conjugation pathway</keyword>
<evidence type="ECO:0000256" key="1">
    <source>
        <dbReference type="ARBA" id="ARBA00006019"/>
    </source>
</evidence>
<dbReference type="InterPro" id="IPR059120">
    <property type="entry name" value="Cullin-like_AB"/>
</dbReference>
<dbReference type="InterPro" id="IPR019559">
    <property type="entry name" value="Cullin_neddylation_domain"/>
</dbReference>
<keyword evidence="4" id="KW-0832">Ubl conjugation</keyword>
<dbReference type="InterPro" id="IPR045093">
    <property type="entry name" value="Cullin"/>
</dbReference>
<dbReference type="Pfam" id="PF10557">
    <property type="entry name" value="Cullin_Nedd8"/>
    <property type="match status" value="1"/>
</dbReference>
<dbReference type="FunFam" id="1.20.1310.10:FF:000002">
    <property type="entry name" value="cullin-3 isoform X1"/>
    <property type="match status" value="1"/>
</dbReference>
<comment type="caution">
    <text evidence="9">The sequence shown here is derived from an EMBL/GenBank/DDBJ whole genome shotgun (WGS) entry which is preliminary data.</text>
</comment>
<evidence type="ECO:0000256" key="6">
    <source>
        <dbReference type="RuleBase" id="RU003829"/>
    </source>
</evidence>
<evidence type="ECO:0000256" key="3">
    <source>
        <dbReference type="ARBA" id="ARBA00022786"/>
    </source>
</evidence>
<dbReference type="InterPro" id="IPR016157">
    <property type="entry name" value="Cullin_CS"/>
</dbReference>
<evidence type="ECO:0000313" key="10">
    <source>
        <dbReference type="Proteomes" id="UP000605970"/>
    </source>
</evidence>
<dbReference type="Gene3D" id="1.10.10.10">
    <property type="entry name" value="Winged helix-like DNA-binding domain superfamily/Winged helix DNA-binding domain"/>
    <property type="match status" value="1"/>
</dbReference>
<dbReference type="SUPFAM" id="SSF46785">
    <property type="entry name" value="Winged helix' DNA-binding domain"/>
    <property type="match status" value="1"/>
</dbReference>
<dbReference type="FunFam" id="1.20.1310.10:FF:000029">
    <property type="entry name" value="Cullin homolog 1"/>
    <property type="match status" value="1"/>
</dbReference>
<name>A0A8S9ZZC3_9BILA</name>
<dbReference type="PROSITE" id="PS01256">
    <property type="entry name" value="CULLIN_1"/>
    <property type="match status" value="1"/>
</dbReference>
<evidence type="ECO:0000313" key="9">
    <source>
        <dbReference type="EMBL" id="KAF7638620.1"/>
    </source>
</evidence>
<keyword evidence="10" id="KW-1185">Reference proteome</keyword>
<dbReference type="Proteomes" id="UP000605970">
    <property type="component" value="Unassembled WGS sequence"/>
</dbReference>
<dbReference type="InterPro" id="IPR016158">
    <property type="entry name" value="Cullin_homology"/>
</dbReference>
<feature type="domain" description="Cullin family profile" evidence="8">
    <location>
        <begin position="461"/>
        <end position="688"/>
    </location>
</feature>
<dbReference type="PANTHER" id="PTHR11932">
    <property type="entry name" value="CULLIN"/>
    <property type="match status" value="1"/>
</dbReference>
<dbReference type="AlphaFoldDB" id="A0A8S9ZZC3"/>